<evidence type="ECO:0000313" key="3">
    <source>
        <dbReference type="Proteomes" id="UP000016922"/>
    </source>
</evidence>
<evidence type="ECO:0000313" key="2">
    <source>
        <dbReference type="EMBL" id="EPE32805.1"/>
    </source>
</evidence>
<dbReference type="KEGG" id="glz:GLAREA_05817"/>
<gene>
    <name evidence="2" type="ORF">GLAREA_05817</name>
</gene>
<keyword evidence="3" id="KW-1185">Reference proteome</keyword>
<dbReference type="Proteomes" id="UP000016922">
    <property type="component" value="Unassembled WGS sequence"/>
</dbReference>
<dbReference type="AlphaFoldDB" id="S3D4W4"/>
<evidence type="ECO:0000256" key="1">
    <source>
        <dbReference type="SAM" id="MobiDB-lite"/>
    </source>
</evidence>
<dbReference type="RefSeq" id="XP_008079422.1">
    <property type="nucleotide sequence ID" value="XM_008081231.1"/>
</dbReference>
<dbReference type="HOGENOM" id="CLU_1678061_0_0_1"/>
<reference evidence="2 3" key="1">
    <citation type="journal article" date="2013" name="BMC Genomics">
        <title>Genomics-driven discovery of the pneumocandin biosynthetic gene cluster in the fungus Glarea lozoyensis.</title>
        <authorList>
            <person name="Chen L."/>
            <person name="Yue Q."/>
            <person name="Zhang X."/>
            <person name="Xiang M."/>
            <person name="Wang C."/>
            <person name="Li S."/>
            <person name="Che Y."/>
            <person name="Ortiz-Lopez F.J."/>
            <person name="Bills G.F."/>
            <person name="Liu X."/>
            <person name="An Z."/>
        </authorList>
    </citation>
    <scope>NUCLEOTIDE SEQUENCE [LARGE SCALE GENOMIC DNA]</scope>
    <source>
        <strain evidence="3">ATCC 20868 / MF5171</strain>
    </source>
</reference>
<dbReference type="GeneID" id="19464871"/>
<feature type="region of interest" description="Disordered" evidence="1">
    <location>
        <begin position="1"/>
        <end position="26"/>
    </location>
</feature>
<dbReference type="EMBL" id="KE145358">
    <property type="protein sequence ID" value="EPE32805.1"/>
    <property type="molecule type" value="Genomic_DNA"/>
</dbReference>
<protein>
    <submittedName>
        <fullName evidence="2">Uncharacterized protein</fullName>
    </submittedName>
</protein>
<proteinExistence type="predicted"/>
<accession>S3D4W4</accession>
<sequence>MSGTSASKQEPAISPTRGNKPSWKVSMNRDGGNAAVMDALYEMADLYVQPGSQNCEYPDLGISPAEGIGKIIIDDGLSGHDMLDLIWTLHPDVLSALIDNTFAWRYFHEPQFLSKLYGVDDCCGTYIVTYIVENDQGDLISREDWRKFEKHARGSCG</sequence>
<organism evidence="2 3">
    <name type="scientific">Glarea lozoyensis (strain ATCC 20868 / MF5171)</name>
    <dbReference type="NCBI Taxonomy" id="1116229"/>
    <lineage>
        <taxon>Eukaryota</taxon>
        <taxon>Fungi</taxon>
        <taxon>Dikarya</taxon>
        <taxon>Ascomycota</taxon>
        <taxon>Pezizomycotina</taxon>
        <taxon>Leotiomycetes</taxon>
        <taxon>Helotiales</taxon>
        <taxon>Helotiaceae</taxon>
        <taxon>Glarea</taxon>
    </lineage>
</organism>
<name>S3D4W4_GLAL2</name>